<dbReference type="SUPFAM" id="SSF56322">
    <property type="entry name" value="ADC synthase"/>
    <property type="match status" value="1"/>
</dbReference>
<dbReference type="InterPro" id="IPR019999">
    <property type="entry name" value="Anth_synth_I-like"/>
</dbReference>
<evidence type="ECO:0000259" key="1">
    <source>
        <dbReference type="Pfam" id="PF00425"/>
    </source>
</evidence>
<keyword evidence="3" id="KW-1185">Reference proteome</keyword>
<dbReference type="InterPro" id="IPR015890">
    <property type="entry name" value="Chorismate_C"/>
</dbReference>
<proteinExistence type="predicted"/>
<dbReference type="Proteomes" id="UP001139450">
    <property type="component" value="Unassembled WGS sequence"/>
</dbReference>
<dbReference type="PANTHER" id="PTHR11236">
    <property type="entry name" value="AMINOBENZOATE/ANTHRANILATE SYNTHASE"/>
    <property type="match status" value="1"/>
</dbReference>
<dbReference type="GO" id="GO:0008153">
    <property type="term" value="P:4-aminobenzoate biosynthetic process"/>
    <property type="evidence" value="ECO:0007669"/>
    <property type="project" value="TreeGrafter"/>
</dbReference>
<dbReference type="GO" id="GO:0005737">
    <property type="term" value="C:cytoplasm"/>
    <property type="evidence" value="ECO:0007669"/>
    <property type="project" value="TreeGrafter"/>
</dbReference>
<dbReference type="InterPro" id="IPR005801">
    <property type="entry name" value="ADC_synthase"/>
</dbReference>
<name>A0A9X1X5S2_9SPHI</name>
<reference evidence="2" key="1">
    <citation type="submission" date="2022-04" db="EMBL/GenBank/DDBJ databases">
        <title>Mucilaginibacter sp. RS28 isolated from freshwater.</title>
        <authorList>
            <person name="Ko S.-R."/>
        </authorList>
    </citation>
    <scope>NUCLEOTIDE SEQUENCE</scope>
    <source>
        <strain evidence="2">RS28</strain>
    </source>
</reference>
<dbReference type="Gene3D" id="3.60.120.10">
    <property type="entry name" value="Anthranilate synthase"/>
    <property type="match status" value="1"/>
</dbReference>
<accession>A0A9X1X5S2</accession>
<gene>
    <name evidence="2" type="ORF">MUY27_10390</name>
</gene>
<sequence length="425" mass="47867">MTFHPDDIKAFKQKALQWAASFDVCCCLDSNGFNDQYSAFDFLIAAGVKAEAVAQAGDAFEALADFRKIHNGWITGFFGYDLKNETEALTSDNEDHLEFPDLYFFEPKHLIKIKGDTVSIESPAAEQIFAAIEQSTLHAPSIPAPLDIKSRFSKQDYIASVNRIKEHITRGDIYVTNFCQEFYAEDVSIDALGTYNRLNEISPNPFASFFKYHHQYILCASPERFLAKRGDKLISQPIKGTARREHDQEKDAQIKQQLRDSIKEQQENVMIVDLVRNDLTKSAVAGTVKVDELFGLYTFRQVHQMISTVSCILNLEVSPVEAIKNTFPMGSMTGAPKVSAMQLMENFERSKRGVYSGAIGYFDDKDHFDFNVVIRSIIYNAQNKYLSFQAGSAITFDADAGLEYEECLLKLKAILQVLNASIIPE</sequence>
<dbReference type="EMBL" id="JALJEJ010000004">
    <property type="protein sequence ID" value="MCJ8210118.1"/>
    <property type="molecule type" value="Genomic_DNA"/>
</dbReference>
<evidence type="ECO:0000313" key="2">
    <source>
        <dbReference type="EMBL" id="MCJ8210118.1"/>
    </source>
</evidence>
<dbReference type="RefSeq" id="WP_245129957.1">
    <property type="nucleotide sequence ID" value="NZ_JALJEJ010000004.1"/>
</dbReference>
<dbReference type="GO" id="GO:0000162">
    <property type="term" value="P:L-tryptophan biosynthetic process"/>
    <property type="evidence" value="ECO:0007669"/>
    <property type="project" value="TreeGrafter"/>
</dbReference>
<comment type="caution">
    <text evidence="2">The sequence shown here is derived from an EMBL/GenBank/DDBJ whole genome shotgun (WGS) entry which is preliminary data.</text>
</comment>
<dbReference type="PRINTS" id="PR00095">
    <property type="entry name" value="ANTSNTHASEI"/>
</dbReference>
<evidence type="ECO:0000313" key="3">
    <source>
        <dbReference type="Proteomes" id="UP001139450"/>
    </source>
</evidence>
<dbReference type="GO" id="GO:0046820">
    <property type="term" value="F:4-amino-4-deoxychorismate synthase activity"/>
    <property type="evidence" value="ECO:0007669"/>
    <property type="project" value="TreeGrafter"/>
</dbReference>
<dbReference type="AlphaFoldDB" id="A0A9X1X5S2"/>
<feature type="domain" description="Chorismate-utilising enzyme C-terminal" evidence="1">
    <location>
        <begin position="154"/>
        <end position="410"/>
    </location>
</feature>
<dbReference type="PANTHER" id="PTHR11236:SF18">
    <property type="entry name" value="AMINODEOXYCHORISMATE SYNTHASE"/>
    <property type="match status" value="1"/>
</dbReference>
<dbReference type="Pfam" id="PF00425">
    <property type="entry name" value="Chorismate_bind"/>
    <property type="match status" value="1"/>
</dbReference>
<organism evidence="2 3">
    <name type="scientific">Mucilaginibacter straminoryzae</name>
    <dbReference type="NCBI Taxonomy" id="2932774"/>
    <lineage>
        <taxon>Bacteria</taxon>
        <taxon>Pseudomonadati</taxon>
        <taxon>Bacteroidota</taxon>
        <taxon>Sphingobacteriia</taxon>
        <taxon>Sphingobacteriales</taxon>
        <taxon>Sphingobacteriaceae</taxon>
        <taxon>Mucilaginibacter</taxon>
    </lineage>
</organism>
<protein>
    <submittedName>
        <fullName evidence="2">Anthranilate synthase component I family protein</fullName>
    </submittedName>
</protein>